<proteinExistence type="predicted"/>
<evidence type="ECO:0000313" key="2">
    <source>
        <dbReference type="Proteomes" id="UP000494102"/>
    </source>
</evidence>
<sequence>MLGAALGHLFGVGLQHFVDQGLVGGLAFFNRRGHCISHKWRMSSPDPAAARRPSPGIRQAVSSAAVLPTCDSSTCTMMPFSISRSSSWSIVIGVGTTPLPPL</sequence>
<evidence type="ECO:0000313" key="1">
    <source>
        <dbReference type="EMBL" id="CAB4053067.1"/>
    </source>
</evidence>
<accession>A0A6J5KHI7</accession>
<name>A0A6J5KHI7_9BURK</name>
<organism evidence="1 2">
    <name type="scientific">Paraburkholderia phenoliruptrix</name>
    <dbReference type="NCBI Taxonomy" id="252970"/>
    <lineage>
        <taxon>Bacteria</taxon>
        <taxon>Pseudomonadati</taxon>
        <taxon>Pseudomonadota</taxon>
        <taxon>Betaproteobacteria</taxon>
        <taxon>Burkholderiales</taxon>
        <taxon>Burkholderiaceae</taxon>
        <taxon>Paraburkholderia</taxon>
    </lineage>
</organism>
<reference evidence="1 2" key="1">
    <citation type="submission" date="2020-04" db="EMBL/GenBank/DDBJ databases">
        <authorList>
            <person name="De Canck E."/>
        </authorList>
    </citation>
    <scope>NUCLEOTIDE SEQUENCE [LARGE SCALE GENOMIC DNA]</scope>
    <source>
        <strain evidence="1 2">LMG 9964</strain>
    </source>
</reference>
<dbReference type="AlphaFoldDB" id="A0A6J5KHI7"/>
<dbReference type="Proteomes" id="UP000494102">
    <property type="component" value="Unassembled WGS sequence"/>
</dbReference>
<protein>
    <submittedName>
        <fullName evidence="1">Uncharacterized protein</fullName>
    </submittedName>
</protein>
<gene>
    <name evidence="1" type="ORF">LMG9964_06760</name>
</gene>
<dbReference type="EMBL" id="CADILN010000035">
    <property type="protein sequence ID" value="CAB4053067.1"/>
    <property type="molecule type" value="Genomic_DNA"/>
</dbReference>